<gene>
    <name evidence="3" type="ORF">Afe05nite_77780</name>
</gene>
<comment type="caution">
    <text evidence="3">The sequence shown here is derived from an EMBL/GenBank/DDBJ whole genome shotgun (WGS) entry which is preliminary data.</text>
</comment>
<keyword evidence="4" id="KW-1185">Reference proteome</keyword>
<dbReference type="Gene3D" id="3.40.50.12370">
    <property type="match status" value="1"/>
</dbReference>
<dbReference type="InterPro" id="IPR006015">
    <property type="entry name" value="Universal_stress_UspA"/>
</dbReference>
<comment type="similarity">
    <text evidence="1">Belongs to the universal stress protein A family.</text>
</comment>
<evidence type="ECO:0000256" key="1">
    <source>
        <dbReference type="ARBA" id="ARBA00008791"/>
    </source>
</evidence>
<reference evidence="3" key="1">
    <citation type="submission" date="2021-01" db="EMBL/GenBank/DDBJ databases">
        <title>Whole genome shotgun sequence of Actinoplanes ferrugineus NBRC 15555.</title>
        <authorList>
            <person name="Komaki H."/>
            <person name="Tamura T."/>
        </authorList>
    </citation>
    <scope>NUCLEOTIDE SEQUENCE</scope>
    <source>
        <strain evidence="3">NBRC 15555</strain>
    </source>
</reference>
<organism evidence="3 4">
    <name type="scientific">Paractinoplanes ferrugineus</name>
    <dbReference type="NCBI Taxonomy" id="113564"/>
    <lineage>
        <taxon>Bacteria</taxon>
        <taxon>Bacillati</taxon>
        <taxon>Actinomycetota</taxon>
        <taxon>Actinomycetes</taxon>
        <taxon>Micromonosporales</taxon>
        <taxon>Micromonosporaceae</taxon>
        <taxon>Paractinoplanes</taxon>
    </lineage>
</organism>
<dbReference type="SUPFAM" id="SSF52402">
    <property type="entry name" value="Adenine nucleotide alpha hydrolases-like"/>
    <property type="match status" value="1"/>
</dbReference>
<accession>A0A919J8A8</accession>
<protein>
    <submittedName>
        <fullName evidence="3">Universal stress protein A</fullName>
    </submittedName>
</protein>
<dbReference type="CDD" id="cd00293">
    <property type="entry name" value="USP-like"/>
    <property type="match status" value="1"/>
</dbReference>
<dbReference type="PANTHER" id="PTHR46268">
    <property type="entry name" value="STRESS RESPONSE PROTEIN NHAX"/>
    <property type="match status" value="1"/>
</dbReference>
<dbReference type="InterPro" id="IPR006016">
    <property type="entry name" value="UspA"/>
</dbReference>
<sequence length="143" mass="15233">MGGSGAIVVGVDGTNSSMRAGAYALGLARRQRCELVAVYVRALPSALIPLADTSGSATTTIMATHDDVERELRLLVAQQVRSDVDVRLVVRHGEPYTELVDVAKQVRADAVIVGQSCRTLHRIAGSLSTKLVRSGRWPVTVVP</sequence>
<dbReference type="PRINTS" id="PR01438">
    <property type="entry name" value="UNVRSLSTRESS"/>
</dbReference>
<dbReference type="AlphaFoldDB" id="A0A919J8A8"/>
<dbReference type="Pfam" id="PF00582">
    <property type="entry name" value="Usp"/>
    <property type="match status" value="1"/>
</dbReference>
<dbReference type="PANTHER" id="PTHR46268:SF6">
    <property type="entry name" value="UNIVERSAL STRESS PROTEIN UP12"/>
    <property type="match status" value="1"/>
</dbReference>
<feature type="domain" description="UspA" evidence="2">
    <location>
        <begin position="7"/>
        <end position="143"/>
    </location>
</feature>
<proteinExistence type="inferred from homology"/>
<evidence type="ECO:0000313" key="4">
    <source>
        <dbReference type="Proteomes" id="UP000598174"/>
    </source>
</evidence>
<dbReference type="EMBL" id="BOMM01000074">
    <property type="protein sequence ID" value="GIE15938.1"/>
    <property type="molecule type" value="Genomic_DNA"/>
</dbReference>
<evidence type="ECO:0000259" key="2">
    <source>
        <dbReference type="Pfam" id="PF00582"/>
    </source>
</evidence>
<name>A0A919J8A8_9ACTN</name>
<dbReference type="Proteomes" id="UP000598174">
    <property type="component" value="Unassembled WGS sequence"/>
</dbReference>
<evidence type="ECO:0000313" key="3">
    <source>
        <dbReference type="EMBL" id="GIE15938.1"/>
    </source>
</evidence>